<keyword evidence="4" id="KW-0804">Transcription</keyword>
<feature type="domain" description="RNA polymerase sigma factor 70 region 4 type 2" evidence="6">
    <location>
        <begin position="108"/>
        <end position="159"/>
    </location>
</feature>
<dbReference type="EMBL" id="JAPOHD010000002">
    <property type="protein sequence ID" value="MCY1718795.1"/>
    <property type="molecule type" value="Genomic_DNA"/>
</dbReference>
<evidence type="ECO:0000259" key="5">
    <source>
        <dbReference type="Pfam" id="PF04542"/>
    </source>
</evidence>
<dbReference type="InterPro" id="IPR013325">
    <property type="entry name" value="RNA_pol_sigma_r2"/>
</dbReference>
<dbReference type="Gene3D" id="1.10.1740.10">
    <property type="match status" value="1"/>
</dbReference>
<evidence type="ECO:0000259" key="6">
    <source>
        <dbReference type="Pfam" id="PF08281"/>
    </source>
</evidence>
<dbReference type="GO" id="GO:0003677">
    <property type="term" value="F:DNA binding"/>
    <property type="evidence" value="ECO:0007669"/>
    <property type="project" value="InterPro"/>
</dbReference>
<dbReference type="CDD" id="cd06171">
    <property type="entry name" value="Sigma70_r4"/>
    <property type="match status" value="1"/>
</dbReference>
<dbReference type="SUPFAM" id="SSF88946">
    <property type="entry name" value="Sigma2 domain of RNA polymerase sigma factors"/>
    <property type="match status" value="1"/>
</dbReference>
<feature type="domain" description="RNA polymerase sigma-70 region 2" evidence="5">
    <location>
        <begin position="9"/>
        <end position="73"/>
    </location>
</feature>
<dbReference type="GO" id="GO:0016987">
    <property type="term" value="F:sigma factor activity"/>
    <property type="evidence" value="ECO:0007669"/>
    <property type="project" value="UniProtKB-KW"/>
</dbReference>
<dbReference type="InterPro" id="IPR036388">
    <property type="entry name" value="WH-like_DNA-bd_sf"/>
</dbReference>
<dbReference type="PANTHER" id="PTHR43133">
    <property type="entry name" value="RNA POLYMERASE ECF-TYPE SIGMA FACTO"/>
    <property type="match status" value="1"/>
</dbReference>
<evidence type="ECO:0000256" key="4">
    <source>
        <dbReference type="ARBA" id="ARBA00023163"/>
    </source>
</evidence>
<evidence type="ECO:0000256" key="3">
    <source>
        <dbReference type="ARBA" id="ARBA00023082"/>
    </source>
</evidence>
<protein>
    <submittedName>
        <fullName evidence="7">RNA polymerase sigma-70 factor</fullName>
    </submittedName>
</protein>
<dbReference type="RefSeq" id="WP_343331134.1">
    <property type="nucleotide sequence ID" value="NZ_JAPOHD010000002.1"/>
</dbReference>
<keyword evidence="2" id="KW-0805">Transcription regulation</keyword>
<dbReference type="NCBIfam" id="TIGR02937">
    <property type="entry name" value="sigma70-ECF"/>
    <property type="match status" value="1"/>
</dbReference>
<evidence type="ECO:0000313" key="7">
    <source>
        <dbReference type="EMBL" id="MCY1718795.1"/>
    </source>
</evidence>
<dbReference type="GO" id="GO:0006352">
    <property type="term" value="P:DNA-templated transcription initiation"/>
    <property type="evidence" value="ECO:0007669"/>
    <property type="project" value="InterPro"/>
</dbReference>
<dbReference type="Gene3D" id="1.10.10.10">
    <property type="entry name" value="Winged helix-like DNA-binding domain superfamily/Winged helix DNA-binding domain"/>
    <property type="match status" value="1"/>
</dbReference>
<keyword evidence="8" id="KW-1185">Reference proteome</keyword>
<name>A0A9X3F1M8_9BACT</name>
<dbReference type="InterPro" id="IPR013324">
    <property type="entry name" value="RNA_pol_sigma_r3/r4-like"/>
</dbReference>
<dbReference type="Proteomes" id="UP001145087">
    <property type="component" value="Unassembled WGS sequence"/>
</dbReference>
<dbReference type="InterPro" id="IPR039425">
    <property type="entry name" value="RNA_pol_sigma-70-like"/>
</dbReference>
<dbReference type="Pfam" id="PF04542">
    <property type="entry name" value="Sigma70_r2"/>
    <property type="match status" value="1"/>
</dbReference>
<evidence type="ECO:0000313" key="8">
    <source>
        <dbReference type="Proteomes" id="UP001145087"/>
    </source>
</evidence>
<reference evidence="7" key="1">
    <citation type="submission" date="2022-11" db="EMBL/GenBank/DDBJ databases">
        <title>Marilongibacter aestuarii gen. nov., sp. nov., isolated from tidal flat sediment.</title>
        <authorList>
            <person name="Jiayan W."/>
        </authorList>
    </citation>
    <scope>NUCLEOTIDE SEQUENCE</scope>
    <source>
        <strain evidence="7">Z1-6</strain>
    </source>
</reference>
<organism evidence="7 8">
    <name type="scientific">Draconibacterium aestuarii</name>
    <dbReference type="NCBI Taxonomy" id="2998507"/>
    <lineage>
        <taxon>Bacteria</taxon>
        <taxon>Pseudomonadati</taxon>
        <taxon>Bacteroidota</taxon>
        <taxon>Bacteroidia</taxon>
        <taxon>Marinilabiliales</taxon>
        <taxon>Prolixibacteraceae</taxon>
        <taxon>Draconibacterium</taxon>
    </lineage>
</organism>
<comment type="similarity">
    <text evidence="1">Belongs to the sigma-70 factor family. ECF subfamily.</text>
</comment>
<dbReference type="AlphaFoldDB" id="A0A9X3F1M8"/>
<dbReference type="NCBIfam" id="TIGR02985">
    <property type="entry name" value="Sig70_bacteroi1"/>
    <property type="match status" value="1"/>
</dbReference>
<proteinExistence type="inferred from homology"/>
<evidence type="ECO:0000256" key="2">
    <source>
        <dbReference type="ARBA" id="ARBA00023015"/>
    </source>
</evidence>
<comment type="caution">
    <text evidence="7">The sequence shown here is derived from an EMBL/GenBank/DDBJ whole genome shotgun (WGS) entry which is preliminary data.</text>
</comment>
<keyword evidence="3" id="KW-0731">Sigma factor</keyword>
<dbReference type="InterPro" id="IPR013249">
    <property type="entry name" value="RNA_pol_sigma70_r4_t2"/>
</dbReference>
<dbReference type="InterPro" id="IPR014284">
    <property type="entry name" value="RNA_pol_sigma-70_dom"/>
</dbReference>
<dbReference type="Pfam" id="PF08281">
    <property type="entry name" value="Sigma70_r4_2"/>
    <property type="match status" value="1"/>
</dbReference>
<gene>
    <name evidence="7" type="ORF">OU798_00470</name>
</gene>
<dbReference type="InterPro" id="IPR014327">
    <property type="entry name" value="RNA_pol_sigma70_bacteroid"/>
</dbReference>
<dbReference type="InterPro" id="IPR007627">
    <property type="entry name" value="RNA_pol_sigma70_r2"/>
</dbReference>
<evidence type="ECO:0000256" key="1">
    <source>
        <dbReference type="ARBA" id="ARBA00010641"/>
    </source>
</evidence>
<accession>A0A9X3F1M8</accession>
<dbReference type="SUPFAM" id="SSF88659">
    <property type="entry name" value="Sigma3 and sigma4 domains of RNA polymerase sigma factors"/>
    <property type="match status" value="1"/>
</dbReference>
<dbReference type="PANTHER" id="PTHR43133:SF46">
    <property type="entry name" value="RNA POLYMERASE SIGMA-70 FACTOR ECF SUBFAMILY"/>
    <property type="match status" value="1"/>
</dbReference>
<sequence length="181" mass="21278">MVTFDQIFQKYYHSLLLYGLKFISNDNDVNDILQEVFAVVWEKEKYKLETDHLKSYLYNSVRNGCLNYLRHQSVVQKHAEQEKVTASFNELHFYQSGEKSLIEKEGLEKIYVAINSLSDNYKEVIELSRFQGLKNKEIAEKLNIPLRTVETRLFRALSSLRKSLTNKQIYILMNLSLNTAN</sequence>